<reference evidence="1" key="1">
    <citation type="submission" date="2023-03" db="EMBL/GenBank/DDBJ databases">
        <title>Andean soil-derived lignocellulolytic bacterial consortium as a source of novel taxa and putative plastic-active enzymes.</title>
        <authorList>
            <person name="Diaz-Garcia L."/>
            <person name="Chuvochina M."/>
            <person name="Feuerriegel G."/>
            <person name="Bunk B."/>
            <person name="Sproer C."/>
            <person name="Streit W.R."/>
            <person name="Rodriguez L.M."/>
            <person name="Overmann J."/>
            <person name="Jimenez D.J."/>
        </authorList>
    </citation>
    <scope>NUCLEOTIDE SEQUENCE</scope>
    <source>
        <strain evidence="1">MAG 7</strain>
    </source>
</reference>
<evidence type="ECO:0000313" key="1">
    <source>
        <dbReference type="EMBL" id="WEK35624.1"/>
    </source>
</evidence>
<dbReference type="Proteomes" id="UP001220610">
    <property type="component" value="Chromosome"/>
</dbReference>
<sequence length="202" mass="23037">MMQRSRYSRLLIVLSVVLVVAAVVLLLMQKNEEAGSVPPSVKEDTVEWTGPPKDTFPYLNHTYTEKWLADSSRVILLEGAKLNPHQQFPANRQVKADGDMIFDVRGSARPFVVRTRLLVLTAEGPCVFRIVAYSHESGEEVQVLKGTVRAAKSYKSDFPEPDTLRNQQLLMINDTIDLMEKENDDRTELHDWWALYTHTPIK</sequence>
<dbReference type="EMBL" id="CP119311">
    <property type="protein sequence ID" value="WEK35624.1"/>
    <property type="molecule type" value="Genomic_DNA"/>
</dbReference>
<organism evidence="1 2">
    <name type="scientific">Candidatus Pseudobacter hemicellulosilyticus</name>
    <dbReference type="NCBI Taxonomy" id="3121375"/>
    <lineage>
        <taxon>Bacteria</taxon>
        <taxon>Pseudomonadati</taxon>
        <taxon>Bacteroidota</taxon>
        <taxon>Chitinophagia</taxon>
        <taxon>Chitinophagales</taxon>
        <taxon>Chitinophagaceae</taxon>
        <taxon>Pseudobacter</taxon>
    </lineage>
</organism>
<proteinExistence type="predicted"/>
<dbReference type="AlphaFoldDB" id="A0AAJ5WT20"/>
<name>A0AAJ5WT20_9BACT</name>
<gene>
    <name evidence="1" type="ORF">P0Y53_24325</name>
</gene>
<dbReference type="Gene3D" id="2.60.120.1440">
    <property type="match status" value="1"/>
</dbReference>
<protein>
    <submittedName>
        <fullName evidence="1">FecR domain-containing protein</fullName>
    </submittedName>
</protein>
<accession>A0AAJ5WT20</accession>
<evidence type="ECO:0000313" key="2">
    <source>
        <dbReference type="Proteomes" id="UP001220610"/>
    </source>
</evidence>